<accession>A0ABT8K3E4</accession>
<evidence type="ECO:0000256" key="1">
    <source>
        <dbReference type="ARBA" id="ARBA00023015"/>
    </source>
</evidence>
<dbReference type="SUPFAM" id="SSF46689">
    <property type="entry name" value="Homeodomain-like"/>
    <property type="match status" value="1"/>
</dbReference>
<evidence type="ECO:0000259" key="5">
    <source>
        <dbReference type="PROSITE" id="PS50977"/>
    </source>
</evidence>
<dbReference type="InterPro" id="IPR011075">
    <property type="entry name" value="TetR_C"/>
</dbReference>
<evidence type="ECO:0000313" key="6">
    <source>
        <dbReference type="EMBL" id="MDN4611572.1"/>
    </source>
</evidence>
<proteinExistence type="predicted"/>
<keyword evidence="1" id="KW-0805">Transcription regulation</keyword>
<dbReference type="InterPro" id="IPR001647">
    <property type="entry name" value="HTH_TetR"/>
</dbReference>
<dbReference type="Pfam" id="PF16859">
    <property type="entry name" value="TetR_C_11"/>
    <property type="match status" value="1"/>
</dbReference>
<dbReference type="Gene3D" id="1.10.10.60">
    <property type="entry name" value="Homeodomain-like"/>
    <property type="match status" value="1"/>
</dbReference>
<dbReference type="Gene3D" id="1.10.357.10">
    <property type="entry name" value="Tetracycline Repressor, domain 2"/>
    <property type="match status" value="1"/>
</dbReference>
<dbReference type="SUPFAM" id="SSF48498">
    <property type="entry name" value="Tetracyclin repressor-like, C-terminal domain"/>
    <property type="match status" value="1"/>
</dbReference>
<dbReference type="InterPro" id="IPR009057">
    <property type="entry name" value="Homeodomain-like_sf"/>
</dbReference>
<sequence length="203" mass="21915">MPSPQAPAATRRRGEVLDQAIRSAVLELVIDHGVAGVTMEAVAARAGTSKPVLYRRWDSRSALLRDTLVPLAMEAIPHTDTGSYRSDMLAILQGWADFFASPVGAIGPAIVGAMPHDPELAAAFRGGVIAWRKQAMAETLHRGIARGEVRADVPFEVARELGQAFLWHRFLITGDPITPQLIEGIVDDILVPFTEPRGRIPAA</sequence>
<gene>
    <name evidence="6" type="ORF">P5G52_11940</name>
</gene>
<keyword evidence="3" id="KW-0804">Transcription</keyword>
<dbReference type="PANTHER" id="PTHR30055">
    <property type="entry name" value="HTH-TYPE TRANSCRIPTIONAL REGULATOR RUTR"/>
    <property type="match status" value="1"/>
</dbReference>
<evidence type="ECO:0000313" key="7">
    <source>
        <dbReference type="Proteomes" id="UP001174209"/>
    </source>
</evidence>
<evidence type="ECO:0000256" key="2">
    <source>
        <dbReference type="ARBA" id="ARBA00023125"/>
    </source>
</evidence>
<dbReference type="InterPro" id="IPR036271">
    <property type="entry name" value="Tet_transcr_reg_TetR-rel_C_sf"/>
</dbReference>
<comment type="caution">
    <text evidence="6">The sequence shown here is derived from an EMBL/GenBank/DDBJ whole genome shotgun (WGS) entry which is preliminary data.</text>
</comment>
<organism evidence="6 7">
    <name type="scientific">Arthrobacter burdickii</name>
    <dbReference type="NCBI Taxonomy" id="3035920"/>
    <lineage>
        <taxon>Bacteria</taxon>
        <taxon>Bacillati</taxon>
        <taxon>Actinomycetota</taxon>
        <taxon>Actinomycetes</taxon>
        <taxon>Micrococcales</taxon>
        <taxon>Micrococcaceae</taxon>
        <taxon>Arthrobacter</taxon>
    </lineage>
</organism>
<dbReference type="Proteomes" id="UP001174209">
    <property type="component" value="Unassembled WGS sequence"/>
</dbReference>
<reference evidence="6" key="1">
    <citation type="submission" date="2023-06" db="EMBL/GenBank/DDBJ databases">
        <title>MT1 and MT2 Draft Genomes of Novel Species.</title>
        <authorList>
            <person name="Venkateswaran K."/>
        </authorList>
    </citation>
    <scope>NUCLEOTIDE SEQUENCE</scope>
    <source>
        <strain evidence="6">IIF3SC-B10</strain>
    </source>
</reference>
<dbReference type="InterPro" id="IPR050109">
    <property type="entry name" value="HTH-type_TetR-like_transc_reg"/>
</dbReference>
<evidence type="ECO:0000256" key="3">
    <source>
        <dbReference type="ARBA" id="ARBA00023163"/>
    </source>
</evidence>
<keyword evidence="2 4" id="KW-0238">DNA-binding</keyword>
<feature type="domain" description="HTH tetR-type" evidence="5">
    <location>
        <begin position="15"/>
        <end position="75"/>
    </location>
</feature>
<feature type="DNA-binding region" description="H-T-H motif" evidence="4">
    <location>
        <begin position="38"/>
        <end position="57"/>
    </location>
</feature>
<dbReference type="PANTHER" id="PTHR30055:SF148">
    <property type="entry name" value="TETR-FAMILY TRANSCRIPTIONAL REGULATOR"/>
    <property type="match status" value="1"/>
</dbReference>
<dbReference type="EMBL" id="JAROCG010000001">
    <property type="protein sequence ID" value="MDN4611572.1"/>
    <property type="molecule type" value="Genomic_DNA"/>
</dbReference>
<dbReference type="Pfam" id="PF00440">
    <property type="entry name" value="TetR_N"/>
    <property type="match status" value="1"/>
</dbReference>
<evidence type="ECO:0000256" key="4">
    <source>
        <dbReference type="PROSITE-ProRule" id="PRU00335"/>
    </source>
</evidence>
<keyword evidence="7" id="KW-1185">Reference proteome</keyword>
<protein>
    <submittedName>
        <fullName evidence="6">TetR/AcrR family transcriptional regulator</fullName>
    </submittedName>
</protein>
<dbReference type="PROSITE" id="PS50977">
    <property type="entry name" value="HTH_TETR_2"/>
    <property type="match status" value="1"/>
</dbReference>
<name>A0ABT8K3E4_9MICC</name>
<dbReference type="RefSeq" id="WP_301228782.1">
    <property type="nucleotide sequence ID" value="NZ_JAROCG010000001.1"/>
</dbReference>